<evidence type="ECO:0000259" key="2">
    <source>
        <dbReference type="Pfam" id="PF07282"/>
    </source>
</evidence>
<keyword evidence="1" id="KW-0238">DNA-binding</keyword>
<gene>
    <name evidence="3" type="ORF">UT24_C0027G0010</name>
</gene>
<protein>
    <recommendedName>
        <fullName evidence="2">Cas12f1-like TNB domain-containing protein</fullName>
    </recommendedName>
</protein>
<dbReference type="NCBIfam" id="TIGR01766">
    <property type="entry name" value="IS200/IS605 family accessory protein TnpB-like domain"/>
    <property type="match status" value="1"/>
</dbReference>
<evidence type="ECO:0000313" key="3">
    <source>
        <dbReference type="EMBL" id="KKQ99158.1"/>
    </source>
</evidence>
<comment type="caution">
    <text evidence="3">The sequence shown here is derived from an EMBL/GenBank/DDBJ whole genome shotgun (WGS) entry which is preliminary data.</text>
</comment>
<evidence type="ECO:0000313" key="4">
    <source>
        <dbReference type="Proteomes" id="UP000033881"/>
    </source>
</evidence>
<dbReference type="STRING" id="1618574.UT24_C0027G0010"/>
<sequence>MVQVERQFIKGTPEIEEICFKAARLFNRCNFLMRQEHFAGRRVFGISQLWEMLSKEQVFQQLHNTKTAMQTIRRCLTDWSNFFKSLKVWNKDKTKFLRCPKPPGYKKKMGQVIFFNETIKRKPLKQGLLVPTNLLFSIKSKHCNDFKQVIITPKTFGFVIEVSFEAPKEPKKLKQPGTCAIDLGVNNLCAMTSDQHDPVLIRGGIPKSINQWFNKNRSKKRSRKRYWRLENFFHHTSKFIIENCQANGIGTIIIGRNQGWKQKTKFRRKSKTSQNFQSIPFFKLIEKIQFKAEQQGIKVVFTEEAWTSQASFIDSDPIPVFDKDQPKPQMSGTRFKGLFKTDSGAVLNADVNGSLNIARKVIPKIVEDDRWSRSVSATPVVVNPLKWFHLEKGSMESGLMARTSECFATF</sequence>
<dbReference type="InterPro" id="IPR010095">
    <property type="entry name" value="Cas12f1-like_TNB"/>
</dbReference>
<dbReference type="Proteomes" id="UP000033881">
    <property type="component" value="Unassembled WGS sequence"/>
</dbReference>
<name>A0A0G0M4R6_9BACT</name>
<dbReference type="EMBL" id="LBWB01000027">
    <property type="protein sequence ID" value="KKQ99158.1"/>
    <property type="molecule type" value="Genomic_DNA"/>
</dbReference>
<dbReference type="NCBIfam" id="NF040570">
    <property type="entry name" value="guided_TnpB"/>
    <property type="match status" value="1"/>
</dbReference>
<reference evidence="3 4" key="1">
    <citation type="journal article" date="2015" name="Nature">
        <title>rRNA introns, odd ribosomes, and small enigmatic genomes across a large radiation of phyla.</title>
        <authorList>
            <person name="Brown C.T."/>
            <person name="Hug L.A."/>
            <person name="Thomas B.C."/>
            <person name="Sharon I."/>
            <person name="Castelle C.J."/>
            <person name="Singh A."/>
            <person name="Wilkins M.J."/>
            <person name="Williams K.H."/>
            <person name="Banfield J.F."/>
        </authorList>
    </citation>
    <scope>NUCLEOTIDE SEQUENCE [LARGE SCALE GENOMIC DNA]</scope>
</reference>
<feature type="domain" description="Cas12f1-like TNB" evidence="2">
    <location>
        <begin position="281"/>
        <end position="357"/>
    </location>
</feature>
<dbReference type="GO" id="GO:0003677">
    <property type="term" value="F:DNA binding"/>
    <property type="evidence" value="ECO:0007669"/>
    <property type="project" value="UniProtKB-KW"/>
</dbReference>
<proteinExistence type="predicted"/>
<dbReference type="AlphaFoldDB" id="A0A0G0M4R6"/>
<organism evidence="3 4">
    <name type="scientific">Candidatus Woesebacteria bacterium GW2011_GWB1_39_12</name>
    <dbReference type="NCBI Taxonomy" id="1618574"/>
    <lineage>
        <taxon>Bacteria</taxon>
        <taxon>Candidatus Woeseibacteriota</taxon>
    </lineage>
</organism>
<dbReference type="Pfam" id="PF07282">
    <property type="entry name" value="Cas12f1-like_TNB"/>
    <property type="match status" value="1"/>
</dbReference>
<evidence type="ECO:0000256" key="1">
    <source>
        <dbReference type="ARBA" id="ARBA00023125"/>
    </source>
</evidence>
<accession>A0A0G0M4R6</accession>